<keyword evidence="2" id="KW-1185">Reference proteome</keyword>
<comment type="caution">
    <text evidence="1">The sequence shown here is derived from an EMBL/GenBank/DDBJ whole genome shotgun (WGS) entry which is preliminary data.</text>
</comment>
<dbReference type="AlphaFoldDB" id="A0AAV6NQ74"/>
<accession>A0AAV6NQ74</accession>
<protein>
    <submittedName>
        <fullName evidence="1">Uncharacterized protein</fullName>
    </submittedName>
</protein>
<sequence>MSTPPNTGYIMLSSRTFKLSTQIITTFPQTYYHKSLNYWEYVGVSLSDMGPIDLDDEHRKQISLEPYNNVVYSVQKNDGRMGFVWTEGRRKSRGKKEKQRSYREREIRASIFQIRPPAAMEDDEEVEENVFNGAITAINLRFEV</sequence>
<dbReference type="Proteomes" id="UP000685013">
    <property type="component" value="Chromosome 4"/>
</dbReference>
<proteinExistence type="predicted"/>
<evidence type="ECO:0000313" key="2">
    <source>
        <dbReference type="Proteomes" id="UP000685013"/>
    </source>
</evidence>
<gene>
    <name evidence="1" type="ORF">SDJN03_06294</name>
</gene>
<organism evidence="1 2">
    <name type="scientific">Cucurbita argyrosperma subsp. sororia</name>
    <dbReference type="NCBI Taxonomy" id="37648"/>
    <lineage>
        <taxon>Eukaryota</taxon>
        <taxon>Viridiplantae</taxon>
        <taxon>Streptophyta</taxon>
        <taxon>Embryophyta</taxon>
        <taxon>Tracheophyta</taxon>
        <taxon>Spermatophyta</taxon>
        <taxon>Magnoliopsida</taxon>
        <taxon>eudicotyledons</taxon>
        <taxon>Gunneridae</taxon>
        <taxon>Pentapetalae</taxon>
        <taxon>rosids</taxon>
        <taxon>fabids</taxon>
        <taxon>Cucurbitales</taxon>
        <taxon>Cucurbitaceae</taxon>
        <taxon>Cucurbiteae</taxon>
        <taxon>Cucurbita</taxon>
    </lineage>
</organism>
<evidence type="ECO:0000313" key="1">
    <source>
        <dbReference type="EMBL" id="KAG6601061.1"/>
    </source>
</evidence>
<dbReference type="EMBL" id="JAGKQH010000004">
    <property type="protein sequence ID" value="KAG6601061.1"/>
    <property type="molecule type" value="Genomic_DNA"/>
</dbReference>
<feature type="non-terminal residue" evidence="1">
    <location>
        <position position="1"/>
    </location>
</feature>
<name>A0AAV6NQ74_9ROSI</name>
<reference evidence="1 2" key="1">
    <citation type="journal article" date="2021" name="Hortic Res">
        <title>The domestication of Cucurbita argyrosperma as revealed by the genome of its wild relative.</title>
        <authorList>
            <person name="Barrera-Redondo J."/>
            <person name="Sanchez-de la Vega G."/>
            <person name="Aguirre-Liguori J.A."/>
            <person name="Castellanos-Morales G."/>
            <person name="Gutierrez-Guerrero Y.T."/>
            <person name="Aguirre-Dugua X."/>
            <person name="Aguirre-Planter E."/>
            <person name="Tenaillon M.I."/>
            <person name="Lira-Saade R."/>
            <person name="Eguiarte L.E."/>
        </authorList>
    </citation>
    <scope>NUCLEOTIDE SEQUENCE [LARGE SCALE GENOMIC DNA]</scope>
    <source>
        <strain evidence="1">JBR-2021</strain>
    </source>
</reference>